<comment type="similarity">
    <text evidence="4">Belongs to the MacroD-type family. Zn-Macro subfamily.</text>
</comment>
<dbReference type="Proteomes" id="UP000005413">
    <property type="component" value="Unassembled WGS sequence"/>
</dbReference>
<dbReference type="SUPFAM" id="SSF52949">
    <property type="entry name" value="Macro domain-like"/>
    <property type="match status" value="1"/>
</dbReference>
<evidence type="ECO:0000256" key="1">
    <source>
        <dbReference type="ARBA" id="ARBA00018852"/>
    </source>
</evidence>
<dbReference type="PANTHER" id="PTHR11106">
    <property type="entry name" value="GANGLIOSIDE INDUCED DIFFERENTIATION ASSOCIATED PROTEIN 2-RELATED"/>
    <property type="match status" value="1"/>
</dbReference>
<dbReference type="NCBIfam" id="NF003163">
    <property type="entry name" value="PRK04143.1"/>
    <property type="match status" value="1"/>
</dbReference>
<dbReference type="PATRIC" id="fig|911238.3.peg.774"/>
<organism evidence="6 7">
    <name type="scientific">Staphylococcus simiae CCM 7213 = CCUG 51256</name>
    <dbReference type="NCBI Taxonomy" id="911238"/>
    <lineage>
        <taxon>Bacteria</taxon>
        <taxon>Bacillati</taxon>
        <taxon>Bacillota</taxon>
        <taxon>Bacilli</taxon>
        <taxon>Bacillales</taxon>
        <taxon>Staphylococcaceae</taxon>
        <taxon>Staphylococcus</taxon>
    </lineage>
</organism>
<dbReference type="PANTHER" id="PTHR11106:SF27">
    <property type="entry name" value="MACRO DOMAIN-CONTAINING PROTEIN"/>
    <property type="match status" value="1"/>
</dbReference>
<keyword evidence="2" id="KW-0378">Hydrolase</keyword>
<gene>
    <name evidence="6" type="ORF">SS7213T_04661</name>
</gene>
<dbReference type="OrthoDB" id="6194521at2"/>
<evidence type="ECO:0000259" key="5">
    <source>
        <dbReference type="PROSITE" id="PS51154"/>
    </source>
</evidence>
<evidence type="ECO:0000313" key="6">
    <source>
        <dbReference type="EMBL" id="EHJ08333.1"/>
    </source>
</evidence>
<dbReference type="Gene3D" id="3.40.220.10">
    <property type="entry name" value="Leucine Aminopeptidase, subunit E, domain 1"/>
    <property type="match status" value="1"/>
</dbReference>
<evidence type="ECO:0000256" key="3">
    <source>
        <dbReference type="ARBA" id="ARBA00048482"/>
    </source>
</evidence>
<name>G5JHK0_9STAP</name>
<proteinExistence type="inferred from homology"/>
<dbReference type="InterPro" id="IPR043472">
    <property type="entry name" value="Macro_dom-like"/>
</dbReference>
<dbReference type="GO" id="GO:0016798">
    <property type="term" value="F:hydrolase activity, acting on glycosyl bonds"/>
    <property type="evidence" value="ECO:0007669"/>
    <property type="project" value="UniProtKB-KW"/>
</dbReference>
<dbReference type="Pfam" id="PF01661">
    <property type="entry name" value="Macro"/>
    <property type="match status" value="1"/>
</dbReference>
<dbReference type="CDD" id="cd02908">
    <property type="entry name" value="Macro_OAADPr_deacetylase"/>
    <property type="match status" value="1"/>
</dbReference>
<reference evidence="6 7" key="1">
    <citation type="journal article" date="2012" name="BMC Genomics">
        <title>Comparative genomic analysis of the genus Staphylococcus including Staphylococcus aureus and its newly described sister species Staphylococcus simiae.</title>
        <authorList>
            <person name="Suzuki H."/>
            <person name="Lefebure T."/>
            <person name="Pavinski Bitar P."/>
            <person name="Stanhope M.J."/>
        </authorList>
    </citation>
    <scope>NUCLEOTIDE SEQUENCE [LARGE SCALE GENOMIC DNA]</scope>
    <source>
        <strain evidence="6 7">CCM 7213</strain>
    </source>
</reference>
<feature type="domain" description="Macro" evidence="5">
    <location>
        <begin position="74"/>
        <end position="264"/>
    </location>
</feature>
<comment type="catalytic activity">
    <reaction evidence="3">
        <text>4-O-(ADP-D-ribosyl)-L-aspartyl-[protein] + H2O = L-aspartyl-[protein] + ADP-D-ribose + H(+)</text>
        <dbReference type="Rhea" id="RHEA:54428"/>
        <dbReference type="Rhea" id="RHEA-COMP:9867"/>
        <dbReference type="Rhea" id="RHEA-COMP:13832"/>
        <dbReference type="ChEBI" id="CHEBI:15377"/>
        <dbReference type="ChEBI" id="CHEBI:15378"/>
        <dbReference type="ChEBI" id="CHEBI:29961"/>
        <dbReference type="ChEBI" id="CHEBI:57967"/>
        <dbReference type="ChEBI" id="CHEBI:138102"/>
    </reaction>
    <physiologicalReaction direction="left-to-right" evidence="3">
        <dbReference type="Rhea" id="RHEA:54429"/>
    </physiologicalReaction>
</comment>
<evidence type="ECO:0000313" key="7">
    <source>
        <dbReference type="Proteomes" id="UP000005413"/>
    </source>
</evidence>
<keyword evidence="7" id="KW-1185">Reference proteome</keyword>
<dbReference type="EMBL" id="AEUN01000333">
    <property type="protein sequence ID" value="EHJ08333.1"/>
    <property type="molecule type" value="Genomic_DNA"/>
</dbReference>
<protein>
    <recommendedName>
        <fullName evidence="1">Protein-ADP-ribose hydrolase</fullName>
    </recommendedName>
</protein>
<evidence type="ECO:0000256" key="2">
    <source>
        <dbReference type="ARBA" id="ARBA00023295"/>
    </source>
</evidence>
<evidence type="ECO:0000256" key="4">
    <source>
        <dbReference type="ARBA" id="ARBA00093459"/>
    </source>
</evidence>
<accession>G5JHK0</accession>
<dbReference type="InterPro" id="IPR002589">
    <property type="entry name" value="Macro_dom"/>
</dbReference>
<sequence>MTQPETNEQRLFYLTNYMWQELHGDKPLDFPTTFNEQWELYRGLANVRPPYSVSNAYLTIQDELLSNLNAQHVVTINDLQPIEGDNIYLWQGDITRLAVDGIVNAANSALLGCMQANHDCIDNIIHTKAGVQVRLDCHDIITRQGRKESVGKAKLTSAYNLPAQYIIHTVGPQVRKLPVSDMNQNLLAKCYLSCLKLADQQGLRHLAFCCISTGVFGYPQHEAADIAIHTVRQYLAQTKSTLKVIFNVFKDEDLQIYEEALVNG</sequence>
<dbReference type="PROSITE" id="PS51154">
    <property type="entry name" value="MACRO"/>
    <property type="match status" value="1"/>
</dbReference>
<dbReference type="RefSeq" id="WP_002462830.1">
    <property type="nucleotide sequence ID" value="NZ_AEUN01000333.1"/>
</dbReference>
<comment type="caution">
    <text evidence="6">The sequence shown here is derived from an EMBL/GenBank/DDBJ whole genome shotgun (WGS) entry which is preliminary data.</text>
</comment>
<dbReference type="AlphaFoldDB" id="G5JHK0"/>
<keyword evidence="2" id="KW-0326">Glycosidase</keyword>
<dbReference type="SMART" id="SM00506">
    <property type="entry name" value="A1pp"/>
    <property type="match status" value="1"/>
</dbReference>